<keyword evidence="2" id="KW-1185">Reference proteome</keyword>
<evidence type="ECO:0000313" key="2">
    <source>
        <dbReference type="Proteomes" id="UP000827872"/>
    </source>
</evidence>
<comment type="caution">
    <text evidence="1">The sequence shown here is derived from an EMBL/GenBank/DDBJ whole genome shotgun (WGS) entry which is preliminary data.</text>
</comment>
<dbReference type="EMBL" id="CM037620">
    <property type="protein sequence ID" value="KAH7994863.1"/>
    <property type="molecule type" value="Genomic_DNA"/>
</dbReference>
<dbReference type="Proteomes" id="UP000827872">
    <property type="component" value="Linkage Group LG07"/>
</dbReference>
<sequence>MWITANRAVLPFSCFLNRVRNSRVDMAGLVNNLLILFLIFQNSCLAFRSPLSVFKRYKDTARSHSDECLGSNRQLVPLGISDFALDIRMPGVTPTQDLERHDESRMLFCSKRDDSLQAALLEMEEKQGLLVIGEHFLELMIGTNCFSLVAVEAKLSYNQDPENHL</sequence>
<proteinExistence type="predicted"/>
<evidence type="ECO:0000313" key="1">
    <source>
        <dbReference type="EMBL" id="KAH7994863.1"/>
    </source>
</evidence>
<gene>
    <name evidence="1" type="ORF">K3G42_017414</name>
</gene>
<protein>
    <submittedName>
        <fullName evidence="1">Uncharacterized protein</fullName>
    </submittedName>
</protein>
<reference evidence="1" key="1">
    <citation type="submission" date="2021-08" db="EMBL/GenBank/DDBJ databases">
        <title>The first chromosome-level gecko genome reveals the dynamic sex chromosomes of Neotropical dwarf geckos (Sphaerodactylidae: Sphaerodactylus).</title>
        <authorList>
            <person name="Pinto B.J."/>
            <person name="Keating S.E."/>
            <person name="Gamble T."/>
        </authorList>
    </citation>
    <scope>NUCLEOTIDE SEQUENCE</scope>
    <source>
        <strain evidence="1">TG3544</strain>
    </source>
</reference>
<name>A0ACB8EQM7_9SAUR</name>
<organism evidence="1 2">
    <name type="scientific">Sphaerodactylus townsendi</name>
    <dbReference type="NCBI Taxonomy" id="933632"/>
    <lineage>
        <taxon>Eukaryota</taxon>
        <taxon>Metazoa</taxon>
        <taxon>Chordata</taxon>
        <taxon>Craniata</taxon>
        <taxon>Vertebrata</taxon>
        <taxon>Euteleostomi</taxon>
        <taxon>Lepidosauria</taxon>
        <taxon>Squamata</taxon>
        <taxon>Bifurcata</taxon>
        <taxon>Gekkota</taxon>
        <taxon>Sphaerodactylidae</taxon>
        <taxon>Sphaerodactylus</taxon>
    </lineage>
</organism>
<accession>A0ACB8EQM7</accession>